<reference evidence="2 3" key="1">
    <citation type="journal article" date="2016" name="Nat. Commun.">
        <title>Thousands of microbial genomes shed light on interconnected biogeochemical processes in an aquifer system.</title>
        <authorList>
            <person name="Anantharaman K."/>
            <person name="Brown C.T."/>
            <person name="Hug L.A."/>
            <person name="Sharon I."/>
            <person name="Castelle C.J."/>
            <person name="Probst A.J."/>
            <person name="Thomas B.C."/>
            <person name="Singh A."/>
            <person name="Wilkins M.J."/>
            <person name="Karaoz U."/>
            <person name="Brodie E.L."/>
            <person name="Williams K.H."/>
            <person name="Hubbard S.S."/>
            <person name="Banfield J.F."/>
        </authorList>
    </citation>
    <scope>NUCLEOTIDE SEQUENCE [LARGE SCALE GENOMIC DNA]</scope>
</reference>
<feature type="transmembrane region" description="Helical" evidence="1">
    <location>
        <begin position="7"/>
        <end position="29"/>
    </location>
</feature>
<accession>A0A1F5VXK9</accession>
<evidence type="ECO:0000313" key="2">
    <source>
        <dbReference type="EMBL" id="OGF67771.1"/>
    </source>
</evidence>
<keyword evidence="1" id="KW-0472">Membrane</keyword>
<organism evidence="2 3">
    <name type="scientific">Candidatus Fischerbacteria bacterium RBG_13_37_8</name>
    <dbReference type="NCBI Taxonomy" id="1817863"/>
    <lineage>
        <taxon>Bacteria</taxon>
        <taxon>Candidatus Fischeribacteriota</taxon>
    </lineage>
</organism>
<comment type="caution">
    <text evidence="2">The sequence shown here is derived from an EMBL/GenBank/DDBJ whole genome shotgun (WGS) entry which is preliminary data.</text>
</comment>
<feature type="transmembrane region" description="Helical" evidence="1">
    <location>
        <begin position="79"/>
        <end position="107"/>
    </location>
</feature>
<evidence type="ECO:0000313" key="3">
    <source>
        <dbReference type="Proteomes" id="UP000178943"/>
    </source>
</evidence>
<keyword evidence="1" id="KW-0812">Transmembrane</keyword>
<protein>
    <submittedName>
        <fullName evidence="2">Uncharacterized protein</fullName>
    </submittedName>
</protein>
<evidence type="ECO:0000256" key="1">
    <source>
        <dbReference type="SAM" id="Phobius"/>
    </source>
</evidence>
<sequence>MRSKFFFLYLTLLNAGFVACAFFVITSLYKIHLIYSDSGLFSHNLEAMLEPFRMIVNPVVTALGLPTSQMPEGKMSGELVVLINALWMAVPTFIISFVIFGVPFLLIDLIARQKARIPYYLPCFAFIIYAVFFFVMGAVIALDAASILSILLVLAMICLIFITNRYAIHPLQIHY</sequence>
<dbReference type="EMBL" id="MFGW01000041">
    <property type="protein sequence ID" value="OGF67771.1"/>
    <property type="molecule type" value="Genomic_DNA"/>
</dbReference>
<proteinExistence type="predicted"/>
<feature type="transmembrane region" description="Helical" evidence="1">
    <location>
        <begin position="147"/>
        <end position="168"/>
    </location>
</feature>
<dbReference type="PROSITE" id="PS51257">
    <property type="entry name" value="PROKAR_LIPOPROTEIN"/>
    <property type="match status" value="1"/>
</dbReference>
<feature type="transmembrane region" description="Helical" evidence="1">
    <location>
        <begin position="119"/>
        <end position="141"/>
    </location>
</feature>
<keyword evidence="1" id="KW-1133">Transmembrane helix</keyword>
<name>A0A1F5VXK9_9BACT</name>
<dbReference type="AlphaFoldDB" id="A0A1F5VXK9"/>
<gene>
    <name evidence="2" type="ORF">A2Y62_13915</name>
</gene>
<dbReference type="Proteomes" id="UP000178943">
    <property type="component" value="Unassembled WGS sequence"/>
</dbReference>